<gene>
    <name evidence="1" type="ORF">MRATA1EN22A_LOCUS17237</name>
</gene>
<accession>A0AC59ZEF0</accession>
<dbReference type="EMBL" id="OX596112">
    <property type="protein sequence ID" value="CAN0387326.1"/>
    <property type="molecule type" value="Genomic_DNA"/>
</dbReference>
<reference evidence="1" key="1">
    <citation type="submission" date="2023-05" db="EMBL/GenBank/DDBJ databases">
        <authorList>
            <consortium name="ELIXIR-Norway"/>
        </authorList>
    </citation>
    <scope>NUCLEOTIDE SEQUENCE</scope>
</reference>
<organism evidence="1 2">
    <name type="scientific">Rangifer tarandus platyrhynchus</name>
    <name type="common">Svalbard reindeer</name>
    <dbReference type="NCBI Taxonomy" id="3082113"/>
    <lineage>
        <taxon>Eukaryota</taxon>
        <taxon>Metazoa</taxon>
        <taxon>Chordata</taxon>
        <taxon>Craniata</taxon>
        <taxon>Vertebrata</taxon>
        <taxon>Euteleostomi</taxon>
        <taxon>Mammalia</taxon>
        <taxon>Eutheria</taxon>
        <taxon>Laurasiatheria</taxon>
        <taxon>Artiodactyla</taxon>
        <taxon>Ruminantia</taxon>
        <taxon>Pecora</taxon>
        <taxon>Cervidae</taxon>
        <taxon>Odocoileinae</taxon>
        <taxon>Rangifer</taxon>
    </lineage>
</organism>
<evidence type="ECO:0000313" key="1">
    <source>
        <dbReference type="EMBL" id="CAN0387326.1"/>
    </source>
</evidence>
<dbReference type="Proteomes" id="UP001162501">
    <property type="component" value="Chromosome 28"/>
</dbReference>
<reference evidence="1" key="2">
    <citation type="submission" date="2025-03" db="EMBL/GenBank/DDBJ databases">
        <authorList>
            <consortium name="ELIXIR-Norway"/>
            <consortium name="Elixir Norway"/>
        </authorList>
    </citation>
    <scope>NUCLEOTIDE SEQUENCE</scope>
</reference>
<proteinExistence type="predicted"/>
<name>A0AC59ZEF0_RANTA</name>
<protein>
    <submittedName>
        <fullName evidence="1">Uncharacterized protein</fullName>
    </submittedName>
</protein>
<sequence length="108" mass="11176">MAPPGKELRSPANSQTREPSWKQLLQPERSLLVPPTLPYATAASGGSPSQYSMASKQWPALHRTGFPGGTVVRSSSARAGDAGDSGSLPGSGRSPGEGNGNLLQFSWG</sequence>
<evidence type="ECO:0000313" key="2">
    <source>
        <dbReference type="Proteomes" id="UP001162501"/>
    </source>
</evidence>